<dbReference type="SUPFAM" id="SSF52540">
    <property type="entry name" value="P-loop containing nucleoside triphosphate hydrolases"/>
    <property type="match status" value="1"/>
</dbReference>
<dbReference type="RefSeq" id="WP_119276934.1">
    <property type="nucleotide sequence ID" value="NZ_QWLA01000022.1"/>
</dbReference>
<evidence type="ECO:0000313" key="1">
    <source>
        <dbReference type="EMBL" id="RIH87174.1"/>
    </source>
</evidence>
<dbReference type="EMBL" id="QWLA01000022">
    <property type="protein sequence ID" value="RIH87174.1"/>
    <property type="molecule type" value="Genomic_DNA"/>
</dbReference>
<dbReference type="AlphaFoldDB" id="A0A399ERA5"/>
<dbReference type="OrthoDB" id="1201990at2"/>
<keyword evidence="1" id="KW-0418">Kinase</keyword>
<proteinExistence type="predicted"/>
<dbReference type="GO" id="GO:0004765">
    <property type="term" value="F:shikimate kinase activity"/>
    <property type="evidence" value="ECO:0007669"/>
    <property type="project" value="UniProtKB-EC"/>
</dbReference>
<dbReference type="PANTHER" id="PTHR37816">
    <property type="entry name" value="YALI0E33011P"/>
    <property type="match status" value="1"/>
</dbReference>
<comment type="caution">
    <text evidence="1">The sequence shown here is derived from an EMBL/GenBank/DDBJ whole genome shotgun (WGS) entry which is preliminary data.</text>
</comment>
<dbReference type="Gene3D" id="3.40.50.300">
    <property type="entry name" value="P-loop containing nucleotide triphosphate hydrolases"/>
    <property type="match status" value="1"/>
</dbReference>
<dbReference type="Proteomes" id="UP000265341">
    <property type="component" value="Unassembled WGS sequence"/>
</dbReference>
<keyword evidence="2" id="KW-1185">Reference proteome</keyword>
<protein>
    <submittedName>
        <fullName evidence="1">Shikimate kinase</fullName>
        <ecNumber evidence="1">2.7.1.71</ecNumber>
    </submittedName>
</protein>
<gene>
    <name evidence="1" type="primary">aroK_1</name>
    <name evidence="1" type="ORF">Mrose_01458</name>
</gene>
<accession>A0A399ERA5</accession>
<reference evidence="1 2" key="1">
    <citation type="submission" date="2018-08" db="EMBL/GenBank/DDBJ databases">
        <title>Meiothermus roseus NBRC 110900 genome sequencing project.</title>
        <authorList>
            <person name="Da Costa M.S."/>
            <person name="Albuquerque L."/>
            <person name="Raposo P."/>
            <person name="Froufe H.J.C."/>
            <person name="Barroso C.S."/>
            <person name="Egas C."/>
        </authorList>
    </citation>
    <scope>NUCLEOTIDE SEQUENCE [LARGE SCALE GENOMIC DNA]</scope>
    <source>
        <strain evidence="1 2">NBRC 110900</strain>
    </source>
</reference>
<dbReference type="GO" id="GO:0005524">
    <property type="term" value="F:ATP binding"/>
    <property type="evidence" value="ECO:0007669"/>
    <property type="project" value="InterPro"/>
</dbReference>
<dbReference type="GO" id="GO:0006576">
    <property type="term" value="P:biogenic amine metabolic process"/>
    <property type="evidence" value="ECO:0007669"/>
    <property type="project" value="InterPro"/>
</dbReference>
<dbReference type="EC" id="2.7.1.71" evidence="1"/>
<dbReference type="Pfam" id="PF10662">
    <property type="entry name" value="PduV-EutP"/>
    <property type="match status" value="1"/>
</dbReference>
<evidence type="ECO:0000313" key="2">
    <source>
        <dbReference type="Proteomes" id="UP000265341"/>
    </source>
</evidence>
<dbReference type="InterPro" id="IPR012381">
    <property type="entry name" value="EutP_PduV"/>
</dbReference>
<dbReference type="PANTHER" id="PTHR37816:SF1">
    <property type="entry name" value="TOXIN"/>
    <property type="match status" value="1"/>
</dbReference>
<name>A0A399ERA5_9DEIN</name>
<sequence length="122" mass="14182">MPLERIVVFGTTGSGKSTLARRLSEHLGLPYFETDALHWNPGWIPTPELEFRARVEKATEGPRWVTEGNYSAIRDILLSRTDTAIWLDYPFPLVFSRLLKRMLRRVIHREVIVRVTLRPGRL</sequence>
<dbReference type="InterPro" id="IPR027417">
    <property type="entry name" value="P-loop_NTPase"/>
</dbReference>
<organism evidence="1 2">
    <name type="scientific">Calidithermus roseus</name>
    <dbReference type="NCBI Taxonomy" id="1644118"/>
    <lineage>
        <taxon>Bacteria</taxon>
        <taxon>Thermotogati</taxon>
        <taxon>Deinococcota</taxon>
        <taxon>Deinococci</taxon>
        <taxon>Thermales</taxon>
        <taxon>Thermaceae</taxon>
        <taxon>Calidithermus</taxon>
    </lineage>
</organism>
<keyword evidence="1" id="KW-0808">Transferase</keyword>
<dbReference type="InterPro" id="IPR052922">
    <property type="entry name" value="Cytidylate_Kinase-2"/>
</dbReference>